<protein>
    <submittedName>
        <fullName evidence="1">XisI protein</fullName>
    </submittedName>
</protein>
<accession>F4XIX7</accession>
<dbReference type="InterPro" id="IPR035943">
    <property type="entry name" value="XisI-like_sf"/>
</dbReference>
<gene>
    <name evidence="1" type="ORF">LYNGBM3L_04410</name>
</gene>
<dbReference type="Proteomes" id="UP000003959">
    <property type="component" value="Unassembled WGS sequence"/>
</dbReference>
<evidence type="ECO:0000313" key="2">
    <source>
        <dbReference type="Proteomes" id="UP000003959"/>
    </source>
</evidence>
<evidence type="ECO:0000313" key="1">
    <source>
        <dbReference type="EMBL" id="EGJ35434.1"/>
    </source>
</evidence>
<dbReference type="InterPro" id="IPR014968">
    <property type="entry name" value="XisI"/>
</dbReference>
<dbReference type="SUPFAM" id="SSF143847">
    <property type="entry name" value="XisI-like"/>
    <property type="match status" value="1"/>
</dbReference>
<dbReference type="RefSeq" id="WP_008178171.1">
    <property type="nucleotide sequence ID" value="NZ_GL890820.1"/>
</dbReference>
<dbReference type="CDD" id="cd16382">
    <property type="entry name" value="XisI-like"/>
    <property type="match status" value="1"/>
</dbReference>
<dbReference type="Pfam" id="PF08869">
    <property type="entry name" value="XisI"/>
    <property type="match status" value="1"/>
</dbReference>
<keyword evidence="2" id="KW-1185">Reference proteome</keyword>
<name>F4XIX7_9CYAN</name>
<dbReference type="HOGENOM" id="CLU_149829_1_0_3"/>
<dbReference type="Gene3D" id="3.30.310.110">
    <property type="entry name" value="XisI-like"/>
    <property type="match status" value="1"/>
</dbReference>
<dbReference type="AlphaFoldDB" id="F4XIX7"/>
<organism evidence="1 2">
    <name type="scientific">Moorena producens 3L</name>
    <dbReference type="NCBI Taxonomy" id="489825"/>
    <lineage>
        <taxon>Bacteria</taxon>
        <taxon>Bacillati</taxon>
        <taxon>Cyanobacteriota</taxon>
        <taxon>Cyanophyceae</taxon>
        <taxon>Coleofasciculales</taxon>
        <taxon>Coleofasciculaceae</taxon>
        <taxon>Moorena</taxon>
    </lineage>
</organism>
<dbReference type="OrthoDB" id="467081at2"/>
<sequence>MAVEQYRQYIRHLLSERAQRASRQTIAPEYVGARLLGRVNRPWVAPEVQTVFDTEQDHYQLLYVGWRGNKRDFGCVLHLDIKGGKIWIQHDGTEEGLANRLVEMGVPKEDIVLAFHEPEVRQFTGFGTGE</sequence>
<dbReference type="EMBL" id="GL890820">
    <property type="protein sequence ID" value="EGJ35434.1"/>
    <property type="molecule type" value="Genomic_DNA"/>
</dbReference>
<reference evidence="2" key="1">
    <citation type="journal article" date="2011" name="Proc. Natl. Acad. Sci. U.S.A.">
        <title>Genomic insights into the physiology and ecology of the marine filamentous cyanobacterium Lyngbya majuscula.</title>
        <authorList>
            <person name="Jones A.C."/>
            <person name="Monroe E.A."/>
            <person name="Podell S."/>
            <person name="Hess W.R."/>
            <person name="Klages S."/>
            <person name="Esquenazi E."/>
            <person name="Niessen S."/>
            <person name="Hoover H."/>
            <person name="Rothmann M."/>
            <person name="Lasken R.S."/>
            <person name="Yates J.R.III."/>
            <person name="Reinhardt R."/>
            <person name="Kube M."/>
            <person name="Burkart M.D."/>
            <person name="Allen E.E."/>
            <person name="Dorrestein P.C."/>
            <person name="Gerwick W.H."/>
            <person name="Gerwick L."/>
        </authorList>
    </citation>
    <scope>NUCLEOTIDE SEQUENCE [LARGE SCALE GENOMIC DNA]</scope>
    <source>
        <strain evidence="2">3L</strain>
    </source>
</reference>
<dbReference type="eggNOG" id="ENOG5030CJG">
    <property type="taxonomic scope" value="Bacteria"/>
</dbReference>
<proteinExistence type="predicted"/>